<dbReference type="EMBL" id="KM190146">
    <property type="protein sequence ID" value="AIT70968.1"/>
    <property type="molecule type" value="Genomic_DNA"/>
</dbReference>
<comment type="function">
    <text evidence="20">Plays a role in viral genome replication by driving entry of quiescent cells into the cell cycle.</text>
</comment>
<keyword evidence="13" id="KW-1105">Inhibition of host STAT1 by virus</keyword>
<keyword evidence="18 20" id="KW-0899">Viral immunoevasion</keyword>
<keyword evidence="5" id="KW-0244">Early protein</keyword>
<evidence type="ECO:0000256" key="11">
    <source>
        <dbReference type="ARBA" id="ARBA00022830"/>
    </source>
</evidence>
<evidence type="ECO:0000256" key="12">
    <source>
        <dbReference type="ARBA" id="ARBA00022833"/>
    </source>
</evidence>
<dbReference type="Proteomes" id="UP000128946">
    <property type="component" value="Segment"/>
</dbReference>
<keyword evidence="10" id="KW-0863">Zinc-finger</keyword>
<evidence type="ECO:0000313" key="23">
    <source>
        <dbReference type="Proteomes" id="UP000128946"/>
    </source>
</evidence>
<dbReference type="RefSeq" id="YP_009109568.1">
    <property type="nucleotide sequence ID" value="NC_025678.1"/>
</dbReference>
<evidence type="ECO:0000256" key="21">
    <source>
        <dbReference type="SAM" id="MobiDB-lite"/>
    </source>
</evidence>
<keyword evidence="17" id="KW-0922">Interferon antiviral system evasion</keyword>
<sequence>MRTPLLEGDFPVRLAAEILSALAEEVFADVQPPRAFEDVSLHDLFDLEVDDGEDPNREAVDSIFPESLLLAAEEGVDIPRNTPPPLELPVVLSQLQQQQQMEMPDLTVGEVNLICSESSFSSLESEQAEKCMAEAAASGVASVERQEKEEAGMQFKLDCPDMPGHGCQSCEYHREQTGEREILCSLCYLRRNGMFVYSPVSEAEADEPDTTTDEQGCSPPKLGQSPPSGVVRPQPVRATSRRRNAVDSLSDLLDDDDCEPLDLTLAKRARR</sequence>
<dbReference type="GeneID" id="22220278"/>
<evidence type="ECO:0000256" key="7">
    <source>
        <dbReference type="ARBA" id="ARBA00022581"/>
    </source>
</evidence>
<keyword evidence="4" id="KW-1121">Modulation of host cell cycle by virus</keyword>
<feature type="compositionally biased region" description="Acidic residues" evidence="21">
    <location>
        <begin position="203"/>
        <end position="212"/>
    </location>
</feature>
<name>A0A097IWA3_9ADEN</name>
<evidence type="ECO:0000313" key="22">
    <source>
        <dbReference type="EMBL" id="AIT70968.1"/>
    </source>
</evidence>
<keyword evidence="8" id="KW-1090">Inhibition of host innate immune response by virus</keyword>
<evidence type="ECO:0000256" key="18">
    <source>
        <dbReference type="ARBA" id="ARBA00023280"/>
    </source>
</evidence>
<dbReference type="PIRSF" id="PIRSF003669">
    <property type="entry name" value="Aden_E1A"/>
    <property type="match status" value="1"/>
</dbReference>
<proteinExistence type="inferred from homology"/>
<dbReference type="GO" id="GO:0046872">
    <property type="term" value="F:metal ion binding"/>
    <property type="evidence" value="ECO:0007669"/>
    <property type="project" value="UniProtKB-UniRule"/>
</dbReference>
<evidence type="ECO:0000256" key="17">
    <source>
        <dbReference type="ARBA" id="ARBA00023258"/>
    </source>
</evidence>
<keyword evidence="9" id="KW-0479">Metal-binding</keyword>
<dbReference type="GO" id="GO:0039645">
    <property type="term" value="P:symbiont-mediated perturbation of host cell cycle G1/S transition checkpoint"/>
    <property type="evidence" value="ECO:0007669"/>
    <property type="project" value="UniProtKB-UniRule"/>
</dbReference>
<keyword evidence="11" id="KW-1114">Inhibition of host interferon signaling pathway by virus</keyword>
<evidence type="ECO:0000256" key="14">
    <source>
        <dbReference type="ARBA" id="ARBA00023015"/>
    </source>
</evidence>
<evidence type="ECO:0000256" key="16">
    <source>
        <dbReference type="ARBA" id="ARBA00023163"/>
    </source>
</evidence>
<evidence type="ECO:0000256" key="8">
    <source>
        <dbReference type="ARBA" id="ARBA00022632"/>
    </source>
</evidence>
<evidence type="ECO:0000256" key="5">
    <source>
        <dbReference type="ARBA" id="ARBA00022518"/>
    </source>
</evidence>
<evidence type="ECO:0000256" key="9">
    <source>
        <dbReference type="ARBA" id="ARBA00022723"/>
    </source>
</evidence>
<evidence type="ECO:0000256" key="20">
    <source>
        <dbReference type="PIRNR" id="PIRNR003669"/>
    </source>
</evidence>
<organism evidence="22 23">
    <name type="scientific">Simian adenovirus DM-2014</name>
    <dbReference type="NCBI Taxonomy" id="1560346"/>
    <lineage>
        <taxon>Viruses</taxon>
        <taxon>Varidnaviria</taxon>
        <taxon>Bamfordvirae</taxon>
        <taxon>Preplasmiviricota</taxon>
        <taxon>Polisuviricotina</taxon>
        <taxon>Pharingeaviricetes</taxon>
        <taxon>Rowavirales</taxon>
        <taxon>Adenoviridae</taxon>
        <taxon>Mastadenovirus</taxon>
        <taxon>Mastadenovirus rhesi</taxon>
        <taxon>Simian mastadenovirus H</taxon>
        <taxon>simian adenovirus 54</taxon>
    </lineage>
</organism>
<accession>A0A097IWA3</accession>
<keyword evidence="14 20" id="KW-0805">Transcription regulation</keyword>
<evidence type="ECO:0000256" key="3">
    <source>
        <dbReference type="ARBA" id="ARBA00019274"/>
    </source>
</evidence>
<keyword evidence="19" id="KW-1078">G1/S host cell cycle checkpoint dysregulation by virus</keyword>
<protein>
    <recommendedName>
        <fullName evidence="3 20">Early E1A protein</fullName>
    </recommendedName>
</protein>
<evidence type="ECO:0000256" key="10">
    <source>
        <dbReference type="ARBA" id="ARBA00022771"/>
    </source>
</evidence>
<evidence type="ECO:0000256" key="13">
    <source>
        <dbReference type="ARBA" id="ARBA00022961"/>
    </source>
</evidence>
<dbReference type="OrthoDB" id="19343at10239"/>
<keyword evidence="12" id="KW-0862">Zinc</keyword>
<dbReference type="GO" id="GO:0006355">
    <property type="term" value="P:regulation of DNA-templated transcription"/>
    <property type="evidence" value="ECO:0007669"/>
    <property type="project" value="InterPro"/>
</dbReference>
<comment type="similarity">
    <text evidence="2 20">Belongs to the adenoviridae E1A protein family.</text>
</comment>
<evidence type="ECO:0000256" key="4">
    <source>
        <dbReference type="ARBA" id="ARBA00022504"/>
    </source>
</evidence>
<keyword evidence="16 20" id="KW-0804">Transcription</keyword>
<keyword evidence="7 20" id="KW-0945">Host-virus interaction</keyword>
<dbReference type="InterPro" id="IPR014410">
    <property type="entry name" value="Aden_E1A"/>
</dbReference>
<keyword evidence="15 20" id="KW-0010">Activator</keyword>
<keyword evidence="6" id="KW-1048">Host nucleus</keyword>
<dbReference type="KEGG" id="vg:22220278"/>
<evidence type="ECO:0000256" key="19">
    <source>
        <dbReference type="ARBA" id="ARBA00023309"/>
    </source>
</evidence>
<evidence type="ECO:0000256" key="2">
    <source>
        <dbReference type="ARBA" id="ARBA00007334"/>
    </source>
</evidence>
<evidence type="ECO:0000256" key="15">
    <source>
        <dbReference type="ARBA" id="ARBA00023159"/>
    </source>
</evidence>
<evidence type="ECO:0000256" key="6">
    <source>
        <dbReference type="ARBA" id="ARBA00022562"/>
    </source>
</evidence>
<dbReference type="Pfam" id="PF02703">
    <property type="entry name" value="Adeno_E1A"/>
    <property type="match status" value="2"/>
</dbReference>
<keyword evidence="23" id="KW-1185">Reference proteome</keyword>
<evidence type="ECO:0000256" key="1">
    <source>
        <dbReference type="ARBA" id="ARBA00004147"/>
    </source>
</evidence>
<feature type="region of interest" description="Disordered" evidence="21">
    <location>
        <begin position="202"/>
        <end position="257"/>
    </location>
</feature>
<reference evidence="22 23" key="1">
    <citation type="submission" date="2014-07" db="EMBL/GenBank/DDBJ databases">
        <title>Full genome sequence analysis of a novel adenovirus of rhesus macaque origin indicates a new simian adenovirus serotype and species.</title>
        <authorList>
            <person name="Malouli D."/>
            <person name="Howell G.L."/>
            <person name="Legasse A.W."/>
            <person name="Kahl C."/>
            <person name="Axthelm M.K."/>
            <person name="Hansen S.G."/>
            <person name="Frueh K."/>
        </authorList>
    </citation>
    <scope>NUCLEOTIDE SEQUENCE [LARGE SCALE GENOMIC DNA]</scope>
    <source>
        <strain evidence="22">23336</strain>
    </source>
</reference>
<comment type="subcellular location">
    <subcellularLocation>
        <location evidence="1">Host nucleus</location>
    </subcellularLocation>
</comment>